<sequence length="99" mass="11290">MLKILFKLLKTIIDIKRVDVNHGAIYIMTIGEEVDYEPITDLIMNLQERFSNKSFFVILAKEGDLISLEHIHPELLEEAGWERKAKSDIKNGSLTGGPH</sequence>
<reference evidence="1" key="1">
    <citation type="journal article" date="2015" name="Nature">
        <title>Complex archaea that bridge the gap between prokaryotes and eukaryotes.</title>
        <authorList>
            <person name="Spang A."/>
            <person name="Saw J.H."/>
            <person name="Jorgensen S.L."/>
            <person name="Zaremba-Niedzwiedzka K."/>
            <person name="Martijn J."/>
            <person name="Lind A.E."/>
            <person name="van Eijk R."/>
            <person name="Schleper C."/>
            <person name="Guy L."/>
            <person name="Ettema T.J."/>
        </authorList>
    </citation>
    <scope>NUCLEOTIDE SEQUENCE</scope>
</reference>
<dbReference type="EMBL" id="LAZR01002191">
    <property type="protein sequence ID" value="KKN33289.1"/>
    <property type="molecule type" value="Genomic_DNA"/>
</dbReference>
<protein>
    <submittedName>
        <fullName evidence="1">Uncharacterized protein</fullName>
    </submittedName>
</protein>
<evidence type="ECO:0000313" key="1">
    <source>
        <dbReference type="EMBL" id="KKN33289.1"/>
    </source>
</evidence>
<proteinExistence type="predicted"/>
<accession>A0A0F9PSX3</accession>
<dbReference type="AlphaFoldDB" id="A0A0F9PSX3"/>
<comment type="caution">
    <text evidence="1">The sequence shown here is derived from an EMBL/GenBank/DDBJ whole genome shotgun (WGS) entry which is preliminary data.</text>
</comment>
<organism evidence="1">
    <name type="scientific">marine sediment metagenome</name>
    <dbReference type="NCBI Taxonomy" id="412755"/>
    <lineage>
        <taxon>unclassified sequences</taxon>
        <taxon>metagenomes</taxon>
        <taxon>ecological metagenomes</taxon>
    </lineage>
</organism>
<gene>
    <name evidence="1" type="ORF">LCGC14_0805390</name>
</gene>
<name>A0A0F9PSX3_9ZZZZ</name>